<dbReference type="AlphaFoldDB" id="A0A1Y2HGN5"/>
<sequence length="233" mass="24590">MASQDIFKFLLFLCTLVILVAFVWILCPKITLTRDPDTGRIRLRMHGRAVVHPNTFHPRHSLDEELALNRVLLSTRTHLDDESMLDAEPLPAYTLRGSPGSGAYVDCRSPITAIDEMADGSIIVRTTRPVLASAGLPVLPSGNGNPTASTAASSSGVSRRSMAVLAHASALIDPVVPGIVPSGALPVVHLSLSLPPPPRYGDKGGVVLECGSLCQACDGQRDSQDRSLAGGGL</sequence>
<keyword evidence="1" id="KW-1133">Transmembrane helix</keyword>
<accession>A0A1Y2HGN5</accession>
<keyword evidence="3" id="KW-1185">Reference proteome</keyword>
<dbReference type="EMBL" id="MCFL01000033">
    <property type="protein sequence ID" value="ORZ33746.1"/>
    <property type="molecule type" value="Genomic_DNA"/>
</dbReference>
<proteinExistence type="predicted"/>
<evidence type="ECO:0000313" key="3">
    <source>
        <dbReference type="Proteomes" id="UP000193411"/>
    </source>
</evidence>
<evidence type="ECO:0000313" key="2">
    <source>
        <dbReference type="EMBL" id="ORZ33746.1"/>
    </source>
</evidence>
<gene>
    <name evidence="2" type="ORF">BCR44DRAFT_1437519</name>
</gene>
<feature type="transmembrane region" description="Helical" evidence="1">
    <location>
        <begin position="6"/>
        <end position="27"/>
    </location>
</feature>
<keyword evidence="1" id="KW-0812">Transmembrane</keyword>
<evidence type="ECO:0000256" key="1">
    <source>
        <dbReference type="SAM" id="Phobius"/>
    </source>
</evidence>
<dbReference type="Proteomes" id="UP000193411">
    <property type="component" value="Unassembled WGS sequence"/>
</dbReference>
<name>A0A1Y2HGN5_9FUNG</name>
<reference evidence="2 3" key="1">
    <citation type="submission" date="2016-07" db="EMBL/GenBank/DDBJ databases">
        <title>Pervasive Adenine N6-methylation of Active Genes in Fungi.</title>
        <authorList>
            <consortium name="DOE Joint Genome Institute"/>
            <person name="Mondo S.J."/>
            <person name="Dannebaum R.O."/>
            <person name="Kuo R.C."/>
            <person name="Labutti K."/>
            <person name="Haridas S."/>
            <person name="Kuo A."/>
            <person name="Salamov A."/>
            <person name="Ahrendt S.R."/>
            <person name="Lipzen A."/>
            <person name="Sullivan W."/>
            <person name="Andreopoulos W.B."/>
            <person name="Clum A."/>
            <person name="Lindquist E."/>
            <person name="Daum C."/>
            <person name="Ramamoorthy G.K."/>
            <person name="Gryganskyi A."/>
            <person name="Culley D."/>
            <person name="Magnuson J.K."/>
            <person name="James T.Y."/>
            <person name="O'Malley M.A."/>
            <person name="Stajich J.E."/>
            <person name="Spatafora J.W."/>
            <person name="Visel A."/>
            <person name="Grigoriev I.V."/>
        </authorList>
    </citation>
    <scope>NUCLEOTIDE SEQUENCE [LARGE SCALE GENOMIC DNA]</scope>
    <source>
        <strain evidence="2 3">PL171</strain>
    </source>
</reference>
<keyword evidence="1" id="KW-0472">Membrane</keyword>
<organism evidence="2 3">
    <name type="scientific">Catenaria anguillulae PL171</name>
    <dbReference type="NCBI Taxonomy" id="765915"/>
    <lineage>
        <taxon>Eukaryota</taxon>
        <taxon>Fungi</taxon>
        <taxon>Fungi incertae sedis</taxon>
        <taxon>Blastocladiomycota</taxon>
        <taxon>Blastocladiomycetes</taxon>
        <taxon>Blastocladiales</taxon>
        <taxon>Catenariaceae</taxon>
        <taxon>Catenaria</taxon>
    </lineage>
</organism>
<comment type="caution">
    <text evidence="2">The sequence shown here is derived from an EMBL/GenBank/DDBJ whole genome shotgun (WGS) entry which is preliminary data.</text>
</comment>
<protein>
    <submittedName>
        <fullName evidence="2">Uncharacterized protein</fullName>
    </submittedName>
</protein>